<evidence type="ECO:0000256" key="6">
    <source>
        <dbReference type="ARBA" id="ARBA00022989"/>
    </source>
</evidence>
<gene>
    <name evidence="10" type="primary">ynfM</name>
    <name evidence="10" type="ORF">XBO1_1300123</name>
</gene>
<feature type="transmembrane region" description="Helical" evidence="8">
    <location>
        <begin position="285"/>
        <end position="304"/>
    </location>
</feature>
<reference evidence="10" key="1">
    <citation type="submission" date="2013-07" db="EMBL/GenBank/DDBJ databases">
        <title>Sub-species coevolution in mutualistic symbiosis.</title>
        <authorList>
            <person name="Murfin K."/>
            <person name="Klassen J."/>
            <person name="Lee M."/>
            <person name="Forst S."/>
            <person name="Stock P."/>
            <person name="Goodrich-Blair H."/>
        </authorList>
    </citation>
    <scope>NUCLEOTIDE SEQUENCE [LARGE SCALE GENOMIC DNA]</scope>
    <source>
        <strain evidence="10">Oregonense</strain>
    </source>
</reference>
<evidence type="ECO:0000256" key="1">
    <source>
        <dbReference type="ARBA" id="ARBA00004651"/>
    </source>
</evidence>
<feature type="transmembrane region" description="Helical" evidence="8">
    <location>
        <begin position="43"/>
        <end position="65"/>
    </location>
</feature>
<dbReference type="AlphaFoldDB" id="A0A077P145"/>
<evidence type="ECO:0000256" key="3">
    <source>
        <dbReference type="ARBA" id="ARBA00022448"/>
    </source>
</evidence>
<feature type="transmembrane region" description="Helical" evidence="8">
    <location>
        <begin position="197"/>
        <end position="218"/>
    </location>
</feature>
<dbReference type="RefSeq" id="WP_038254747.1">
    <property type="nucleotide sequence ID" value="NZ_CAWLUU010000115.1"/>
</dbReference>
<dbReference type="PANTHER" id="PTHR43271:SF1">
    <property type="entry name" value="INNER MEMBRANE TRANSPORT PROTEIN YNFM"/>
    <property type="match status" value="1"/>
</dbReference>
<keyword evidence="6 8" id="KW-1133">Transmembrane helix</keyword>
<feature type="transmembrane region" description="Helical" evidence="8">
    <location>
        <begin position="316"/>
        <end position="337"/>
    </location>
</feature>
<comment type="caution">
    <text evidence="10">The sequence shown here is derived from an EMBL/GenBank/DDBJ whole genome shotgun (WGS) entry which is preliminary data.</text>
</comment>
<dbReference type="PANTHER" id="PTHR43271">
    <property type="entry name" value="BLL2771 PROTEIN"/>
    <property type="match status" value="1"/>
</dbReference>
<evidence type="ECO:0000256" key="8">
    <source>
        <dbReference type="SAM" id="Phobius"/>
    </source>
</evidence>
<dbReference type="InterPro" id="IPR020846">
    <property type="entry name" value="MFS_dom"/>
</dbReference>
<protein>
    <submittedName>
        <fullName evidence="10">Putative transport protein (MFS family)</fullName>
    </submittedName>
</protein>
<feature type="transmembrane region" description="Helical" evidence="8">
    <location>
        <begin position="138"/>
        <end position="159"/>
    </location>
</feature>
<dbReference type="Gene3D" id="1.20.1250.20">
    <property type="entry name" value="MFS general substrate transporter like domains"/>
    <property type="match status" value="1"/>
</dbReference>
<dbReference type="GO" id="GO:0005886">
    <property type="term" value="C:plasma membrane"/>
    <property type="evidence" value="ECO:0007669"/>
    <property type="project" value="UniProtKB-SubCell"/>
</dbReference>
<evidence type="ECO:0000256" key="2">
    <source>
        <dbReference type="ARBA" id="ARBA00008335"/>
    </source>
</evidence>
<organism evidence="10">
    <name type="scientific">Xenorhabdus bovienii str. oregonense</name>
    <dbReference type="NCBI Taxonomy" id="1398202"/>
    <lineage>
        <taxon>Bacteria</taxon>
        <taxon>Pseudomonadati</taxon>
        <taxon>Pseudomonadota</taxon>
        <taxon>Gammaproteobacteria</taxon>
        <taxon>Enterobacterales</taxon>
        <taxon>Morganellaceae</taxon>
        <taxon>Xenorhabdus</taxon>
    </lineage>
</organism>
<proteinExistence type="inferred from homology"/>
<dbReference type="SUPFAM" id="SSF103473">
    <property type="entry name" value="MFS general substrate transporter"/>
    <property type="match status" value="1"/>
</dbReference>
<dbReference type="InterPro" id="IPR005829">
    <property type="entry name" value="Sugar_transporter_CS"/>
</dbReference>
<sequence length="426" mass="46359">MNTAPSVSEESAVPDVESNVKNEVEINRRREKEQRYIQRDDAVYLRVTLSFFAVGLATFALLYFVQPILPILSEEFNVSPASSSLALSLSTGMLSLGLLITGPLSDALGRKNVMVISLATAAIFTLLSTVVTSWNGFLVVRALIGLSLSGVAAVAMTYLSEEIHPSYVALSIGLYVSGNSLGGMSGRLITGVIADHFPWRFAVILLGSFALIAAIAFWKMLPPSKNFRSSSLKPNTLFINLKLHFRDQGLPLLFAEAFLLMGCFVTMFNYIGYRLLGAPYHFNQTIIGLLSVVYLTGTYSATKAGVLTNKYGRGKVLLVAISMMLIGGFITICSSIWSVMFGMMVLTTGFFAAHSVASGWVGWRVKRAKAQASSLYLFCYYAGSSVAGTLGGVFWLHFQWNGVAIFMSLLTIIALYLGLKLNKLEN</sequence>
<feature type="transmembrane region" description="Helical" evidence="8">
    <location>
        <begin position="402"/>
        <end position="419"/>
    </location>
</feature>
<name>A0A077P145_XENBV</name>
<dbReference type="Pfam" id="PF07690">
    <property type="entry name" value="MFS_1"/>
    <property type="match status" value="1"/>
</dbReference>
<feature type="transmembrane region" description="Helical" evidence="8">
    <location>
        <begin position="252"/>
        <end position="273"/>
    </location>
</feature>
<dbReference type="Proteomes" id="UP000028483">
    <property type="component" value="Unassembled WGS sequence"/>
</dbReference>
<keyword evidence="5 8" id="KW-0812">Transmembrane</keyword>
<evidence type="ECO:0000256" key="4">
    <source>
        <dbReference type="ARBA" id="ARBA00022475"/>
    </source>
</evidence>
<feature type="transmembrane region" description="Helical" evidence="8">
    <location>
        <begin position="343"/>
        <end position="363"/>
    </location>
</feature>
<comment type="subcellular location">
    <subcellularLocation>
        <location evidence="1">Cell membrane</location>
        <topology evidence="1">Multi-pass membrane protein</topology>
    </subcellularLocation>
</comment>
<dbReference type="PROSITE" id="PS00216">
    <property type="entry name" value="SUGAR_TRANSPORT_1"/>
    <property type="match status" value="1"/>
</dbReference>
<dbReference type="InterPro" id="IPR011701">
    <property type="entry name" value="MFS"/>
</dbReference>
<evidence type="ECO:0000313" key="10">
    <source>
        <dbReference type="EMBL" id="CDH04549.1"/>
    </source>
</evidence>
<dbReference type="GO" id="GO:0022857">
    <property type="term" value="F:transmembrane transporter activity"/>
    <property type="evidence" value="ECO:0007669"/>
    <property type="project" value="InterPro"/>
</dbReference>
<feature type="transmembrane region" description="Helical" evidence="8">
    <location>
        <begin position="113"/>
        <end position="132"/>
    </location>
</feature>
<evidence type="ECO:0000259" key="9">
    <source>
        <dbReference type="PROSITE" id="PS50850"/>
    </source>
</evidence>
<dbReference type="EMBL" id="CBSX010000036">
    <property type="protein sequence ID" value="CDH04549.1"/>
    <property type="molecule type" value="Genomic_DNA"/>
</dbReference>
<keyword evidence="4" id="KW-1003">Cell membrane</keyword>
<accession>A0A077P145</accession>
<dbReference type="HOGENOM" id="CLU_001265_19_3_6"/>
<feature type="transmembrane region" description="Helical" evidence="8">
    <location>
        <begin position="375"/>
        <end position="396"/>
    </location>
</feature>
<feature type="transmembrane region" description="Helical" evidence="8">
    <location>
        <begin position="166"/>
        <end position="185"/>
    </location>
</feature>
<dbReference type="CDD" id="cd17324">
    <property type="entry name" value="MFS_NepI_like"/>
    <property type="match status" value="1"/>
</dbReference>
<evidence type="ECO:0000256" key="7">
    <source>
        <dbReference type="ARBA" id="ARBA00023136"/>
    </source>
</evidence>
<keyword evidence="3" id="KW-0813">Transport</keyword>
<evidence type="ECO:0000256" key="5">
    <source>
        <dbReference type="ARBA" id="ARBA00022692"/>
    </source>
</evidence>
<dbReference type="PROSITE" id="PS50850">
    <property type="entry name" value="MFS"/>
    <property type="match status" value="1"/>
</dbReference>
<feature type="transmembrane region" description="Helical" evidence="8">
    <location>
        <begin position="85"/>
        <end position="101"/>
    </location>
</feature>
<comment type="similarity">
    <text evidence="2">Belongs to the major facilitator superfamily.</text>
</comment>
<keyword evidence="7 8" id="KW-0472">Membrane</keyword>
<feature type="domain" description="Major facilitator superfamily (MFS) profile" evidence="9">
    <location>
        <begin position="43"/>
        <end position="426"/>
    </location>
</feature>
<dbReference type="InterPro" id="IPR036259">
    <property type="entry name" value="MFS_trans_sf"/>
</dbReference>